<reference evidence="7" key="1">
    <citation type="journal article" date="2014" name="Int. J. Syst. Evol. Microbiol.">
        <title>Complete genome sequence of Corynebacterium casei LMG S-19264T (=DSM 44701T), isolated from a smear-ripened cheese.</title>
        <authorList>
            <consortium name="US DOE Joint Genome Institute (JGI-PGF)"/>
            <person name="Walter F."/>
            <person name="Albersmeier A."/>
            <person name="Kalinowski J."/>
            <person name="Ruckert C."/>
        </authorList>
    </citation>
    <scope>NUCLEOTIDE SEQUENCE</scope>
    <source>
        <strain evidence="7">JCM 31311</strain>
    </source>
</reference>
<evidence type="ECO:0000256" key="4">
    <source>
        <dbReference type="RuleBase" id="RU003744"/>
    </source>
</evidence>
<evidence type="ECO:0000313" key="7">
    <source>
        <dbReference type="EMBL" id="GGR37513.1"/>
    </source>
</evidence>
<dbReference type="Pfam" id="PF00497">
    <property type="entry name" value="SBP_bac_3"/>
    <property type="match status" value="1"/>
</dbReference>
<dbReference type="GO" id="GO:0030313">
    <property type="term" value="C:cell envelope"/>
    <property type="evidence" value="ECO:0007669"/>
    <property type="project" value="UniProtKB-SubCell"/>
</dbReference>
<evidence type="ECO:0000256" key="1">
    <source>
        <dbReference type="ARBA" id="ARBA00004196"/>
    </source>
</evidence>
<reference evidence="7" key="2">
    <citation type="submission" date="2020-09" db="EMBL/GenBank/DDBJ databases">
        <authorList>
            <person name="Sun Q."/>
            <person name="Ohkuma M."/>
        </authorList>
    </citation>
    <scope>NUCLEOTIDE SEQUENCE</scope>
    <source>
        <strain evidence="7">JCM 31311</strain>
    </source>
</reference>
<keyword evidence="8" id="KW-1185">Reference proteome</keyword>
<evidence type="ECO:0000256" key="3">
    <source>
        <dbReference type="ARBA" id="ARBA00022729"/>
    </source>
</evidence>
<evidence type="ECO:0000256" key="5">
    <source>
        <dbReference type="SAM" id="SignalP"/>
    </source>
</evidence>
<organism evidence="7 8">
    <name type="scientific">Deinococcus ruber</name>
    <dbReference type="NCBI Taxonomy" id="1848197"/>
    <lineage>
        <taxon>Bacteria</taxon>
        <taxon>Thermotogati</taxon>
        <taxon>Deinococcota</taxon>
        <taxon>Deinococci</taxon>
        <taxon>Deinococcales</taxon>
        <taxon>Deinococcaceae</taxon>
        <taxon>Deinococcus</taxon>
    </lineage>
</organism>
<comment type="caution">
    <text evidence="7">The sequence shown here is derived from an EMBL/GenBank/DDBJ whole genome shotgun (WGS) entry which is preliminary data.</text>
</comment>
<dbReference type="Proteomes" id="UP000603865">
    <property type="component" value="Unassembled WGS sequence"/>
</dbReference>
<dbReference type="RefSeq" id="WP_189093605.1">
    <property type="nucleotide sequence ID" value="NZ_BMQL01000080.1"/>
</dbReference>
<evidence type="ECO:0000259" key="6">
    <source>
        <dbReference type="SMART" id="SM00062"/>
    </source>
</evidence>
<gene>
    <name evidence="7" type="ORF">GCM10008957_53650</name>
</gene>
<dbReference type="SMART" id="SM00062">
    <property type="entry name" value="PBPb"/>
    <property type="match status" value="1"/>
</dbReference>
<protein>
    <submittedName>
        <fullName evidence="7">Amino acid ABC transporter substrate-binding protein</fullName>
    </submittedName>
</protein>
<dbReference type="AlphaFoldDB" id="A0A918FHA2"/>
<dbReference type="CDD" id="cd13530">
    <property type="entry name" value="PBP2_peptides_like"/>
    <property type="match status" value="1"/>
</dbReference>
<evidence type="ECO:0000256" key="2">
    <source>
        <dbReference type="ARBA" id="ARBA00010333"/>
    </source>
</evidence>
<feature type="signal peptide" evidence="5">
    <location>
        <begin position="1"/>
        <end position="24"/>
    </location>
</feature>
<evidence type="ECO:0000313" key="8">
    <source>
        <dbReference type="Proteomes" id="UP000603865"/>
    </source>
</evidence>
<dbReference type="PROSITE" id="PS01039">
    <property type="entry name" value="SBP_BACTERIAL_3"/>
    <property type="match status" value="1"/>
</dbReference>
<dbReference type="EMBL" id="BMQL01000080">
    <property type="protein sequence ID" value="GGR37513.1"/>
    <property type="molecule type" value="Genomic_DNA"/>
</dbReference>
<dbReference type="Gene3D" id="3.40.190.10">
    <property type="entry name" value="Periplasmic binding protein-like II"/>
    <property type="match status" value="2"/>
</dbReference>
<dbReference type="PANTHER" id="PTHR35936">
    <property type="entry name" value="MEMBRANE-BOUND LYTIC MUREIN TRANSGLYCOSYLASE F"/>
    <property type="match status" value="1"/>
</dbReference>
<dbReference type="InterPro" id="IPR001638">
    <property type="entry name" value="Solute-binding_3/MltF_N"/>
</dbReference>
<accession>A0A918FHA2</accession>
<feature type="domain" description="Solute-binding protein family 3/N-terminal" evidence="6">
    <location>
        <begin position="35"/>
        <end position="252"/>
    </location>
</feature>
<proteinExistence type="inferred from homology"/>
<name>A0A918FHA2_9DEIO</name>
<comment type="similarity">
    <text evidence="2 4">Belongs to the bacterial solute-binding protein 3 family.</text>
</comment>
<keyword evidence="3 5" id="KW-0732">Signal</keyword>
<dbReference type="InterPro" id="IPR018313">
    <property type="entry name" value="SBP_3_CS"/>
</dbReference>
<comment type="subcellular location">
    <subcellularLocation>
        <location evidence="1">Cell envelope</location>
    </subcellularLocation>
</comment>
<feature type="chain" id="PRO_5037550216" evidence="5">
    <location>
        <begin position="25"/>
        <end position="255"/>
    </location>
</feature>
<dbReference type="PANTHER" id="PTHR35936:SF19">
    <property type="entry name" value="AMINO-ACID-BINDING PROTEIN YXEM-RELATED"/>
    <property type="match status" value="1"/>
</dbReference>
<sequence length="255" mass="27562">MTHRPLTRLALICALSLLLSTTHALPLAQIRQAGVLRLATSADFAPFNSQDGTTLSGFEVDLGALVAQTLGLKVQWTVAPFDSIFDGLNTEQYDAVIASHAIISTRLNVVDFARPHYCTGGVVLFRSGGPATHQALAHQKVGAESGSTYFAYLKKLPFPKAIQLYPSSDDAIQALAFGKVSAVVTDRFAALAAVQTYPRAKLALGEQLWKEEIAMAVRKGNPTLRAALDSALNTLLQNGKYRALSLKYFQQDIRC</sequence>
<dbReference type="SUPFAM" id="SSF53850">
    <property type="entry name" value="Periplasmic binding protein-like II"/>
    <property type="match status" value="1"/>
</dbReference>